<dbReference type="NCBIfam" id="TIGR00420">
    <property type="entry name" value="trmU"/>
    <property type="match status" value="1"/>
</dbReference>
<keyword evidence="6 14" id="KW-0820">tRNA-binding</keyword>
<feature type="region of interest" description="Interaction with tRNA" evidence="14">
    <location>
        <begin position="147"/>
        <end position="149"/>
    </location>
</feature>
<dbReference type="SUPFAM" id="SSF52402">
    <property type="entry name" value="Adenine nucleotide alpha hydrolases-like"/>
    <property type="match status" value="1"/>
</dbReference>
<feature type="site" description="Interaction with tRNA" evidence="14">
    <location>
        <position position="126"/>
    </location>
</feature>
<dbReference type="NCBIfam" id="NF001138">
    <property type="entry name" value="PRK00143.1"/>
    <property type="match status" value="1"/>
</dbReference>
<feature type="active site" description="Nucleophile" evidence="14">
    <location>
        <position position="101"/>
    </location>
</feature>
<feature type="active site" description="Cysteine persulfide intermediate" evidence="14">
    <location>
        <position position="197"/>
    </location>
</feature>
<feature type="site" description="Interaction with tRNA" evidence="14">
    <location>
        <position position="338"/>
    </location>
</feature>
<dbReference type="EC" id="2.8.1.13" evidence="3 14"/>
<dbReference type="InterPro" id="IPR014729">
    <property type="entry name" value="Rossmann-like_a/b/a_fold"/>
</dbReference>
<keyword evidence="12" id="KW-1015">Disulfide bond</keyword>
<reference evidence="18" key="1">
    <citation type="submission" date="2017-08" db="EMBL/GenBank/DDBJ databases">
        <title>A dynamic microbial community with high functional redundancy inhabits the cold, oxic subseafloor aquifer.</title>
        <authorList>
            <person name="Tully B.J."/>
            <person name="Wheat C.G."/>
            <person name="Glazer B.T."/>
            <person name="Huber J.A."/>
        </authorList>
    </citation>
    <scope>NUCLEOTIDE SEQUENCE [LARGE SCALE GENOMIC DNA]</scope>
</reference>
<comment type="catalytic activity">
    <reaction evidence="13 14">
        <text>S-sulfanyl-L-cysteinyl-[protein] + uridine(34) in tRNA + AH2 + ATP = 2-thiouridine(34) in tRNA + L-cysteinyl-[protein] + A + AMP + diphosphate + H(+)</text>
        <dbReference type="Rhea" id="RHEA:47032"/>
        <dbReference type="Rhea" id="RHEA-COMP:10131"/>
        <dbReference type="Rhea" id="RHEA-COMP:11726"/>
        <dbReference type="Rhea" id="RHEA-COMP:11727"/>
        <dbReference type="Rhea" id="RHEA-COMP:11728"/>
        <dbReference type="ChEBI" id="CHEBI:13193"/>
        <dbReference type="ChEBI" id="CHEBI:15378"/>
        <dbReference type="ChEBI" id="CHEBI:17499"/>
        <dbReference type="ChEBI" id="CHEBI:29950"/>
        <dbReference type="ChEBI" id="CHEBI:30616"/>
        <dbReference type="ChEBI" id="CHEBI:33019"/>
        <dbReference type="ChEBI" id="CHEBI:61963"/>
        <dbReference type="ChEBI" id="CHEBI:65315"/>
        <dbReference type="ChEBI" id="CHEBI:87170"/>
        <dbReference type="ChEBI" id="CHEBI:456215"/>
        <dbReference type="EC" id="2.8.1.13"/>
    </reaction>
</comment>
<feature type="binding site" evidence="14">
    <location>
        <position position="125"/>
    </location>
    <ligand>
        <name>ATP</name>
        <dbReference type="ChEBI" id="CHEBI:30616"/>
    </ligand>
</feature>
<comment type="caution">
    <text evidence="14">Lacks conserved residue(s) required for the propagation of feature annotation.</text>
</comment>
<dbReference type="Proteomes" id="UP000217838">
    <property type="component" value="Unassembled WGS sequence"/>
</dbReference>
<feature type="domain" description="tRNA-specific 2-thiouridylase MnmA-like central" evidence="16">
    <location>
        <begin position="205"/>
        <end position="268"/>
    </location>
</feature>
<name>A0A2A4YA08_UNCAE</name>
<dbReference type="Pfam" id="PF20258">
    <property type="entry name" value="tRNA_Me_trans_C"/>
    <property type="match status" value="1"/>
</dbReference>
<dbReference type="FunFam" id="2.40.30.10:FF:000023">
    <property type="entry name" value="tRNA-specific 2-thiouridylase MnmA"/>
    <property type="match status" value="1"/>
</dbReference>
<dbReference type="Pfam" id="PF20259">
    <property type="entry name" value="tRNA_Me_trans_M"/>
    <property type="match status" value="1"/>
</dbReference>
<dbReference type="HAMAP" id="MF_00144">
    <property type="entry name" value="tRNA_thiouridyl_MnmA"/>
    <property type="match status" value="1"/>
</dbReference>
<evidence type="ECO:0000256" key="6">
    <source>
        <dbReference type="ARBA" id="ARBA00022555"/>
    </source>
</evidence>
<protein>
    <recommendedName>
        <fullName evidence="4 14">tRNA-specific 2-thiouridylase MnmA</fullName>
        <ecNumber evidence="3 14">2.8.1.13</ecNumber>
    </recommendedName>
</protein>
<evidence type="ECO:0000256" key="3">
    <source>
        <dbReference type="ARBA" id="ARBA00011949"/>
    </source>
</evidence>
<dbReference type="InterPro" id="IPR023382">
    <property type="entry name" value="MnmA-like_central_sf"/>
</dbReference>
<evidence type="ECO:0000256" key="11">
    <source>
        <dbReference type="ARBA" id="ARBA00022884"/>
    </source>
</evidence>
<proteinExistence type="inferred from homology"/>
<evidence type="ECO:0000256" key="1">
    <source>
        <dbReference type="ARBA" id="ARBA00004496"/>
    </source>
</evidence>
<evidence type="ECO:0000256" key="8">
    <source>
        <dbReference type="ARBA" id="ARBA00022694"/>
    </source>
</evidence>
<dbReference type="CDD" id="cd01998">
    <property type="entry name" value="MnmA_TRMU-like"/>
    <property type="match status" value="1"/>
</dbReference>
<comment type="caution">
    <text evidence="17">The sequence shown here is derived from an EMBL/GenBank/DDBJ whole genome shotgun (WGS) entry which is preliminary data.</text>
</comment>
<comment type="similarity">
    <text evidence="2 14">Belongs to the MnmA/TRMU family.</text>
</comment>
<feature type="binding site" evidence="14">
    <location>
        <begin position="10"/>
        <end position="17"/>
    </location>
    <ligand>
        <name>ATP</name>
        <dbReference type="ChEBI" id="CHEBI:30616"/>
    </ligand>
</feature>
<dbReference type="FunFam" id="2.30.30.280:FF:000001">
    <property type="entry name" value="tRNA-specific 2-thiouridylase MnmA"/>
    <property type="match status" value="1"/>
</dbReference>
<comment type="function">
    <text evidence="14">Catalyzes the 2-thiolation of uridine at the wobble position (U34) of tRNA, leading to the formation of s(2)U34.</text>
</comment>
<dbReference type="Gene3D" id="3.40.50.620">
    <property type="entry name" value="HUPs"/>
    <property type="match status" value="1"/>
</dbReference>
<dbReference type="InterPro" id="IPR046884">
    <property type="entry name" value="MnmA-like_central"/>
</dbReference>
<dbReference type="FunFam" id="3.40.50.620:FF:000004">
    <property type="entry name" value="tRNA-specific 2-thiouridylase MnmA"/>
    <property type="match status" value="1"/>
</dbReference>
<dbReference type="InterPro" id="IPR004506">
    <property type="entry name" value="MnmA-like"/>
</dbReference>
<dbReference type="GO" id="GO:0002143">
    <property type="term" value="P:tRNA wobble position uridine thiolation"/>
    <property type="evidence" value="ECO:0007669"/>
    <property type="project" value="TreeGrafter"/>
</dbReference>
<evidence type="ECO:0000256" key="13">
    <source>
        <dbReference type="ARBA" id="ARBA00051542"/>
    </source>
</evidence>
<comment type="subcellular location">
    <subcellularLocation>
        <location evidence="1 14">Cytoplasm</location>
    </subcellularLocation>
</comment>
<evidence type="ECO:0000256" key="7">
    <source>
        <dbReference type="ARBA" id="ARBA00022679"/>
    </source>
</evidence>
<keyword evidence="9 14" id="KW-0547">Nucleotide-binding</keyword>
<evidence type="ECO:0000256" key="14">
    <source>
        <dbReference type="HAMAP-Rule" id="MF_00144"/>
    </source>
</evidence>
<dbReference type="InterPro" id="IPR046885">
    <property type="entry name" value="MnmA-like_C"/>
</dbReference>
<evidence type="ECO:0000256" key="9">
    <source>
        <dbReference type="ARBA" id="ARBA00022741"/>
    </source>
</evidence>
<dbReference type="GO" id="GO:0005737">
    <property type="term" value="C:cytoplasm"/>
    <property type="evidence" value="ECO:0007669"/>
    <property type="project" value="UniProtKB-SubCell"/>
</dbReference>
<dbReference type="AlphaFoldDB" id="A0A2A4YA08"/>
<dbReference type="Gene3D" id="2.40.30.10">
    <property type="entry name" value="Translation factors"/>
    <property type="match status" value="1"/>
</dbReference>
<keyword evidence="5 14" id="KW-0963">Cytoplasm</keyword>
<dbReference type="PANTHER" id="PTHR11933:SF5">
    <property type="entry name" value="MITOCHONDRIAL TRNA-SPECIFIC 2-THIOURIDYLASE 1"/>
    <property type="match status" value="1"/>
</dbReference>
<keyword evidence="10 14" id="KW-0067">ATP-binding</keyword>
<dbReference type="GO" id="GO:0000049">
    <property type="term" value="F:tRNA binding"/>
    <property type="evidence" value="ECO:0007669"/>
    <property type="project" value="UniProtKB-KW"/>
</dbReference>
<dbReference type="PANTHER" id="PTHR11933">
    <property type="entry name" value="TRNA 5-METHYLAMINOMETHYL-2-THIOURIDYLATE -METHYLTRANSFERASE"/>
    <property type="match status" value="1"/>
</dbReference>
<accession>A0A2A4YA08</accession>
<dbReference type="Pfam" id="PF03054">
    <property type="entry name" value="tRNA_Me_trans"/>
    <property type="match status" value="1"/>
</dbReference>
<dbReference type="EMBL" id="NVUU01000132">
    <property type="protein sequence ID" value="PCI91511.1"/>
    <property type="molecule type" value="Genomic_DNA"/>
</dbReference>
<gene>
    <name evidence="14" type="primary">mnmA</name>
    <name evidence="17" type="ORF">COB11_08370</name>
</gene>
<dbReference type="GO" id="GO:0005524">
    <property type="term" value="F:ATP binding"/>
    <property type="evidence" value="ECO:0007669"/>
    <property type="project" value="UniProtKB-KW"/>
</dbReference>
<evidence type="ECO:0000313" key="18">
    <source>
        <dbReference type="Proteomes" id="UP000217838"/>
    </source>
</evidence>
<feature type="region of interest" description="Interaction with target base in tRNA" evidence="14">
    <location>
        <begin position="96"/>
        <end position="98"/>
    </location>
</feature>
<keyword evidence="7 14" id="KW-0808">Transferase</keyword>
<evidence type="ECO:0000256" key="12">
    <source>
        <dbReference type="ARBA" id="ARBA00023157"/>
    </source>
</evidence>
<evidence type="ECO:0000256" key="10">
    <source>
        <dbReference type="ARBA" id="ARBA00022840"/>
    </source>
</evidence>
<organism evidence="17 18">
    <name type="scientific">Aerophobetes bacterium</name>
    <dbReference type="NCBI Taxonomy" id="2030807"/>
    <lineage>
        <taxon>Bacteria</taxon>
        <taxon>Candidatus Aerophobota</taxon>
    </lineage>
</organism>
<keyword evidence="11 14" id="KW-0694">RNA-binding</keyword>
<feature type="binding site" evidence="14">
    <location>
        <position position="36"/>
    </location>
    <ligand>
        <name>ATP</name>
        <dbReference type="ChEBI" id="CHEBI:30616"/>
    </ligand>
</feature>
<evidence type="ECO:0000256" key="5">
    <source>
        <dbReference type="ARBA" id="ARBA00022490"/>
    </source>
</evidence>
<keyword evidence="8 14" id="KW-0819">tRNA processing</keyword>
<dbReference type="GO" id="GO:0103016">
    <property type="term" value="F:tRNA-uridine 2-sulfurtransferase activity"/>
    <property type="evidence" value="ECO:0007669"/>
    <property type="project" value="UniProtKB-EC"/>
</dbReference>
<sequence>MMEKKKVAVGLSGGVDSSLSAALLKEQGYDVFGLFMKNWEEQDENGTCQSAKDAEDVMKICDHLKIPFYSVNFSKEYYNTVFQDLLSGLKMGYTPNPDILCNKEIKFKIFLEKALSLGADYLATGHYCQNLKKDGSYKLLRGRDPNKDQTYFVYTLTQKELSSVLFPIGGMDKEHVRAEARKRGLITHDKKDSTGICFIGKRNFKEFISKYIPMQKGDLIDQKGNRVGQHAGAFYYTIGQRKGLHIGGPGEAWFVYDKDIKKNIVYVTQGHDHPNLHTTILEASDLTFVDLPPTKLPYHCTAKVRYRQVDTPCVIEKIEHGIAKISFKEPQRAVTLGQSIVFYKEEICIGGGIITKRN</sequence>
<evidence type="ECO:0000259" key="16">
    <source>
        <dbReference type="Pfam" id="PF20259"/>
    </source>
</evidence>
<dbReference type="Gene3D" id="2.30.30.280">
    <property type="entry name" value="Adenine nucleotide alpha hydrolases-like domains"/>
    <property type="match status" value="1"/>
</dbReference>
<feature type="region of interest" description="Interaction with tRNA" evidence="14">
    <location>
        <begin position="305"/>
        <end position="306"/>
    </location>
</feature>
<evidence type="ECO:0000256" key="4">
    <source>
        <dbReference type="ARBA" id="ARBA00013805"/>
    </source>
</evidence>
<evidence type="ECO:0000256" key="2">
    <source>
        <dbReference type="ARBA" id="ARBA00006191"/>
    </source>
</evidence>
<evidence type="ECO:0000259" key="15">
    <source>
        <dbReference type="Pfam" id="PF20258"/>
    </source>
</evidence>
<feature type="domain" description="tRNA-specific 2-thiouridylase MnmA-like C-terminal" evidence="15">
    <location>
        <begin position="280"/>
        <end position="354"/>
    </location>
</feature>
<evidence type="ECO:0000313" key="17">
    <source>
        <dbReference type="EMBL" id="PCI91511.1"/>
    </source>
</evidence>